<keyword evidence="6" id="KW-1185">Reference proteome</keyword>
<organism evidence="5 6">
    <name type="scientific">Babesia duncani</name>
    <dbReference type="NCBI Taxonomy" id="323732"/>
    <lineage>
        <taxon>Eukaryota</taxon>
        <taxon>Sar</taxon>
        <taxon>Alveolata</taxon>
        <taxon>Apicomplexa</taxon>
        <taxon>Aconoidasida</taxon>
        <taxon>Piroplasmida</taxon>
        <taxon>Babesiidae</taxon>
        <taxon>Babesia</taxon>
    </lineage>
</organism>
<name>A0AAD9PHY4_9APIC</name>
<dbReference type="InterPro" id="IPR020895">
    <property type="entry name" value="Frataxin_CS"/>
</dbReference>
<feature type="region of interest" description="Disordered" evidence="4">
    <location>
        <begin position="1"/>
        <end position="27"/>
    </location>
</feature>
<evidence type="ECO:0000256" key="4">
    <source>
        <dbReference type="SAM" id="MobiDB-lite"/>
    </source>
</evidence>
<evidence type="ECO:0000256" key="2">
    <source>
        <dbReference type="ARBA" id="ARBA00022496"/>
    </source>
</evidence>
<keyword evidence="2" id="KW-0406">Ion transport</keyword>
<dbReference type="PROSITE" id="PS50810">
    <property type="entry name" value="FRATAXIN_2"/>
    <property type="match status" value="1"/>
</dbReference>
<dbReference type="EMBL" id="JALLKP010000005">
    <property type="protein sequence ID" value="KAK2195093.1"/>
    <property type="molecule type" value="Genomic_DNA"/>
</dbReference>
<evidence type="ECO:0000256" key="3">
    <source>
        <dbReference type="ARBA" id="ARBA00023004"/>
    </source>
</evidence>
<gene>
    <name evidence="5" type="ORF">BdWA1_003393</name>
</gene>
<dbReference type="GeneID" id="94337690"/>
<dbReference type="KEGG" id="bdw:94337690"/>
<dbReference type="RefSeq" id="XP_067801936.1">
    <property type="nucleotide sequence ID" value="XM_067948405.1"/>
</dbReference>
<accession>A0AAD9PHY4</accession>
<dbReference type="SUPFAM" id="SSF55387">
    <property type="entry name" value="Frataxin/Nqo15-like"/>
    <property type="match status" value="1"/>
</dbReference>
<comment type="similarity">
    <text evidence="1">Belongs to the frataxin family.</text>
</comment>
<reference evidence="5" key="1">
    <citation type="journal article" date="2023" name="Nat. Microbiol.">
        <title>Babesia duncani multi-omics identifies virulence factors and drug targets.</title>
        <authorList>
            <person name="Singh P."/>
            <person name="Lonardi S."/>
            <person name="Liang Q."/>
            <person name="Vydyam P."/>
            <person name="Khabirova E."/>
            <person name="Fang T."/>
            <person name="Gihaz S."/>
            <person name="Thekkiniath J."/>
            <person name="Munshi M."/>
            <person name="Abel S."/>
            <person name="Ciampossin L."/>
            <person name="Batugedara G."/>
            <person name="Gupta M."/>
            <person name="Lu X.M."/>
            <person name="Lenz T."/>
            <person name="Chakravarty S."/>
            <person name="Cornillot E."/>
            <person name="Hu Y."/>
            <person name="Ma W."/>
            <person name="Gonzalez L.M."/>
            <person name="Sanchez S."/>
            <person name="Estrada K."/>
            <person name="Sanchez-Flores A."/>
            <person name="Montero E."/>
            <person name="Harb O.S."/>
            <person name="Le Roch K.G."/>
            <person name="Mamoun C.B."/>
        </authorList>
    </citation>
    <scope>NUCLEOTIDE SEQUENCE</scope>
    <source>
        <tissue evidence="5">Blood</tissue>
    </source>
</reference>
<keyword evidence="2" id="KW-0410">Iron transport</keyword>
<comment type="caution">
    <text evidence="5">The sequence shown here is derived from an EMBL/GenBank/DDBJ whole genome shotgun (WGS) entry which is preliminary data.</text>
</comment>
<evidence type="ECO:0000313" key="5">
    <source>
        <dbReference type="EMBL" id="KAK2195093.1"/>
    </source>
</evidence>
<dbReference type="PROSITE" id="PS01344">
    <property type="entry name" value="FRATAXIN_1"/>
    <property type="match status" value="1"/>
</dbReference>
<dbReference type="Proteomes" id="UP001214638">
    <property type="component" value="Unassembled WGS sequence"/>
</dbReference>
<protein>
    <submittedName>
        <fullName evidence="5">Bifunctional Frataxin-CyaY superfamily/Frataxin-CyaY/Frataxin conserved site</fullName>
    </submittedName>
</protein>
<dbReference type="GO" id="GO:0006826">
    <property type="term" value="P:iron ion transport"/>
    <property type="evidence" value="ECO:0007669"/>
    <property type="project" value="UniProtKB-KW"/>
</dbReference>
<evidence type="ECO:0000256" key="1">
    <source>
        <dbReference type="ARBA" id="ARBA00008183"/>
    </source>
</evidence>
<keyword evidence="3" id="KW-0408">Iron</keyword>
<proteinExistence type="inferred from homology"/>
<dbReference type="Gene3D" id="3.30.920.10">
    <property type="entry name" value="Frataxin/CyaY"/>
    <property type="match status" value="1"/>
</dbReference>
<dbReference type="GO" id="GO:0016226">
    <property type="term" value="P:iron-sulfur cluster assembly"/>
    <property type="evidence" value="ECO:0007669"/>
    <property type="project" value="InterPro"/>
</dbReference>
<dbReference type="InterPro" id="IPR036524">
    <property type="entry name" value="Frataxin/CyaY_sf"/>
</dbReference>
<dbReference type="Pfam" id="PF01491">
    <property type="entry name" value="Frataxin_Cyay"/>
    <property type="match status" value="1"/>
</dbReference>
<keyword evidence="2" id="KW-0813">Transport</keyword>
<dbReference type="SMART" id="SM01219">
    <property type="entry name" value="Frataxin_Cyay"/>
    <property type="match status" value="1"/>
</dbReference>
<dbReference type="InterPro" id="IPR002908">
    <property type="entry name" value="Frataxin/CyaY"/>
</dbReference>
<sequence length="625" mass="73342">MTKHKSKNGAVSKDTINPFELHQRRKQSIQIKAKNKLGSKFINKRLDPLLQLQQSSRRTQKLSLYNLNEPISITHNNQPIEDNYNDAISERSEDDLEFDGDYTRFSEILQNHKERRLILKKDKENQKNLLDKIDSQFEEIDFSEFLKAPKRSYENAAIPKSDVKFEANIRALQTAPKETDRVNDLFFKFTSEKNLDRKCEIMIKIQNYNFVINDSANSCLNEIVNSLDAILKSNNTSDFCRYFDMFVSFLLFMCNKSQKEYRAYFTQFMYDMAENTFKLEEPNHLKLLLLLKVVKMESALYKGGLILLEHWLSLGVGDLSIGKILILTAYNAILENGSFIPQFYPFCMEFCLCVITTCPDIIITILDLVKTTLKILIQYQCNVYPICIHFLDRYLDKLPSSTIASEFKTFVQNILKQPLEFRLLDIYQRSKIEPQIPLYSIEPTRERKPKMDKNKYAKEEYKALKRELNKQSFAQSAQQKLQLSKKREESQKNYKRVLRDAMIEQVMLKKEKKQMKFGRILFFSNISKFNQSAFLQLQKLYEKIDVMEQLESVEFDGSVLKIEHGNKFIVINKHEPSRQIWYSSFSGVDYFKESNGEWVSERNARTITTLVSQDVCKLIGKNVNI</sequence>
<dbReference type="GO" id="GO:0005737">
    <property type="term" value="C:cytoplasm"/>
    <property type="evidence" value="ECO:0007669"/>
    <property type="project" value="UniProtKB-ARBA"/>
</dbReference>
<evidence type="ECO:0000313" key="6">
    <source>
        <dbReference type="Proteomes" id="UP001214638"/>
    </source>
</evidence>
<dbReference type="AlphaFoldDB" id="A0AAD9PHY4"/>
<dbReference type="GO" id="GO:0008199">
    <property type="term" value="F:ferric iron binding"/>
    <property type="evidence" value="ECO:0007669"/>
    <property type="project" value="InterPro"/>
</dbReference>